<evidence type="ECO:0000313" key="2">
    <source>
        <dbReference type="Proteomes" id="UP000587524"/>
    </source>
</evidence>
<sequence length="72" mass="8083">MHQQMTPWQKVHSKFGINSAGLAKLLGRHRSKISRALKDEKGLISGRDQELILNTARENGVEITPNDLMPGY</sequence>
<dbReference type="RefSeq" id="WP_182573401.1">
    <property type="nucleotide sequence ID" value="NZ_JACJHY010000002.1"/>
</dbReference>
<organism evidence="1 2">
    <name type="scientific">Aminobacter ciceronei</name>
    <dbReference type="NCBI Taxonomy" id="150723"/>
    <lineage>
        <taxon>Bacteria</taxon>
        <taxon>Pseudomonadati</taxon>
        <taxon>Pseudomonadota</taxon>
        <taxon>Alphaproteobacteria</taxon>
        <taxon>Hyphomicrobiales</taxon>
        <taxon>Phyllobacteriaceae</taxon>
        <taxon>Aminobacter</taxon>
    </lineage>
</organism>
<protein>
    <submittedName>
        <fullName evidence="1">Plasmid maintenance system antidote protein VapI</fullName>
    </submittedName>
</protein>
<proteinExistence type="predicted"/>
<dbReference type="Proteomes" id="UP000587524">
    <property type="component" value="Unassembled WGS sequence"/>
</dbReference>
<gene>
    <name evidence="1" type="ORF">HNQ97_000539</name>
</gene>
<name>A0ABR6C1K2_9HYPH</name>
<accession>A0ABR6C1K2</accession>
<keyword evidence="2" id="KW-1185">Reference proteome</keyword>
<comment type="caution">
    <text evidence="1">The sequence shown here is derived from an EMBL/GenBank/DDBJ whole genome shotgun (WGS) entry which is preliminary data.</text>
</comment>
<reference evidence="1 2" key="1">
    <citation type="submission" date="2020-08" db="EMBL/GenBank/DDBJ databases">
        <title>Genomic Encyclopedia of Type Strains, Phase IV (KMG-IV): sequencing the most valuable type-strain genomes for metagenomic binning, comparative biology and taxonomic classification.</title>
        <authorList>
            <person name="Goeker M."/>
        </authorList>
    </citation>
    <scope>NUCLEOTIDE SEQUENCE [LARGE SCALE GENOMIC DNA]</scope>
    <source>
        <strain evidence="1 2">DSM 17455</strain>
    </source>
</reference>
<dbReference type="EMBL" id="JACJHZ010000002">
    <property type="protein sequence ID" value="MBA9018553.1"/>
    <property type="molecule type" value="Genomic_DNA"/>
</dbReference>
<evidence type="ECO:0000313" key="1">
    <source>
        <dbReference type="EMBL" id="MBA9018553.1"/>
    </source>
</evidence>